<evidence type="ECO:0000313" key="1">
    <source>
        <dbReference type="EMBL" id="CAG8660363.1"/>
    </source>
</evidence>
<keyword evidence="2" id="KW-1185">Reference proteome</keyword>
<accession>A0ACA9NKG9</accession>
<gene>
    <name evidence="1" type="ORF">SPELUC_LOCUS9248</name>
</gene>
<dbReference type="Proteomes" id="UP000789366">
    <property type="component" value="Unassembled WGS sequence"/>
</dbReference>
<organism evidence="1 2">
    <name type="scientific">Cetraspora pellucida</name>
    <dbReference type="NCBI Taxonomy" id="1433469"/>
    <lineage>
        <taxon>Eukaryota</taxon>
        <taxon>Fungi</taxon>
        <taxon>Fungi incertae sedis</taxon>
        <taxon>Mucoromycota</taxon>
        <taxon>Glomeromycotina</taxon>
        <taxon>Glomeromycetes</taxon>
        <taxon>Diversisporales</taxon>
        <taxon>Gigasporaceae</taxon>
        <taxon>Cetraspora</taxon>
    </lineage>
</organism>
<reference evidence="1" key="1">
    <citation type="submission" date="2021-06" db="EMBL/GenBank/DDBJ databases">
        <authorList>
            <person name="Kallberg Y."/>
            <person name="Tangrot J."/>
            <person name="Rosling A."/>
        </authorList>
    </citation>
    <scope>NUCLEOTIDE SEQUENCE</scope>
    <source>
        <strain evidence="1">28 12/20/2015</strain>
    </source>
</reference>
<proteinExistence type="predicted"/>
<sequence length="152" mass="18082">MSLEKVIESYDSTITLIDNNKEKEIIKIDVCLKYVYDVSHMLKKHNFNIDNSKKMILSDKDKDLDVLFEQYQILIHCEFKLKKKEFYHDKDMLSSTLSNDKYKEHIKINQDHSDNAVKKVNNLKIITCRTDNLVKKIADHIILLKQFDDKFN</sequence>
<dbReference type="EMBL" id="CAJVPW010015255">
    <property type="protein sequence ID" value="CAG8660363.1"/>
    <property type="molecule type" value="Genomic_DNA"/>
</dbReference>
<name>A0ACA9NKG9_9GLOM</name>
<protein>
    <submittedName>
        <fullName evidence="1">10415_t:CDS:1</fullName>
    </submittedName>
</protein>
<evidence type="ECO:0000313" key="2">
    <source>
        <dbReference type="Proteomes" id="UP000789366"/>
    </source>
</evidence>
<comment type="caution">
    <text evidence="1">The sequence shown here is derived from an EMBL/GenBank/DDBJ whole genome shotgun (WGS) entry which is preliminary data.</text>
</comment>